<dbReference type="SUPFAM" id="SSF52172">
    <property type="entry name" value="CheY-like"/>
    <property type="match status" value="1"/>
</dbReference>
<dbReference type="KEGG" id="hmo:HM1_1906"/>
<evidence type="ECO:0000256" key="2">
    <source>
        <dbReference type="ARBA" id="ARBA00018672"/>
    </source>
</evidence>
<dbReference type="GO" id="GO:0000160">
    <property type="term" value="P:phosphorelay signal transduction system"/>
    <property type="evidence" value="ECO:0007669"/>
    <property type="project" value="UniProtKB-KW"/>
</dbReference>
<dbReference type="Proteomes" id="UP000008550">
    <property type="component" value="Chromosome"/>
</dbReference>
<evidence type="ECO:0000313" key="16">
    <source>
        <dbReference type="EMBL" id="ABZ84464.1"/>
    </source>
</evidence>
<evidence type="ECO:0000256" key="11">
    <source>
        <dbReference type="ARBA" id="ARBA00024867"/>
    </source>
</evidence>
<keyword evidence="9" id="KW-0902">Two-component regulatory system</keyword>
<dbReference type="HOGENOM" id="CLU_000445_29_1_9"/>
<dbReference type="OrthoDB" id="254537at2"/>
<dbReference type="eggNOG" id="COG0745">
    <property type="taxonomic scope" value="Bacteria"/>
</dbReference>
<dbReference type="Pfam" id="PF01627">
    <property type="entry name" value="Hpt"/>
    <property type="match status" value="1"/>
</dbReference>
<evidence type="ECO:0000256" key="7">
    <source>
        <dbReference type="ARBA" id="ARBA00022840"/>
    </source>
</evidence>
<protein>
    <recommendedName>
        <fullName evidence="2">Stage 0 sporulation protein A homolog</fullName>
    </recommendedName>
</protein>
<evidence type="ECO:0000256" key="9">
    <source>
        <dbReference type="ARBA" id="ARBA00023012"/>
    </source>
</evidence>
<evidence type="ECO:0000256" key="1">
    <source>
        <dbReference type="ARBA" id="ARBA00004651"/>
    </source>
</evidence>
<keyword evidence="5" id="KW-0812">Transmembrane</keyword>
<dbReference type="Gene3D" id="3.40.50.2300">
    <property type="match status" value="1"/>
</dbReference>
<feature type="domain" description="Response regulatory" evidence="14">
    <location>
        <begin position="16"/>
        <end position="134"/>
    </location>
</feature>
<evidence type="ECO:0000256" key="3">
    <source>
        <dbReference type="ARBA" id="ARBA00022475"/>
    </source>
</evidence>
<dbReference type="RefSeq" id="WP_012282967.1">
    <property type="nucleotide sequence ID" value="NC_010337.2"/>
</dbReference>
<dbReference type="InterPro" id="IPR036641">
    <property type="entry name" value="HPT_dom_sf"/>
</dbReference>
<evidence type="ECO:0000313" key="17">
    <source>
        <dbReference type="Proteomes" id="UP000008550"/>
    </source>
</evidence>
<dbReference type="PANTHER" id="PTHR45339">
    <property type="entry name" value="HYBRID SIGNAL TRANSDUCTION HISTIDINE KINASE J"/>
    <property type="match status" value="1"/>
</dbReference>
<comment type="subcellular location">
    <subcellularLocation>
        <location evidence="1">Cell membrane</location>
        <topology evidence="1">Multi-pass membrane protein</topology>
    </subcellularLocation>
</comment>
<dbReference type="InterPro" id="IPR001789">
    <property type="entry name" value="Sig_transdc_resp-reg_receiver"/>
</dbReference>
<feature type="modified residue" description="Phosphohistidine" evidence="12">
    <location>
        <position position="204"/>
    </location>
</feature>
<evidence type="ECO:0000259" key="15">
    <source>
        <dbReference type="PROSITE" id="PS50894"/>
    </source>
</evidence>
<dbReference type="EMBL" id="CP000930">
    <property type="protein sequence ID" value="ABZ84464.1"/>
    <property type="molecule type" value="Genomic_DNA"/>
</dbReference>
<keyword evidence="17" id="KW-1185">Reference proteome</keyword>
<comment type="function">
    <text evidence="11">May play the central regulatory role in sporulation. It may be an element of the effector pathway responsible for the activation of sporulation genes in response to nutritional stress. Spo0A may act in concert with spo0H (a sigma factor) to control the expression of some genes that are critical to the sporulation process.</text>
</comment>
<proteinExistence type="predicted"/>
<dbReference type="PROSITE" id="PS50110">
    <property type="entry name" value="RESPONSE_REGULATORY"/>
    <property type="match status" value="1"/>
</dbReference>
<sequence>MLKGAPIVQESGAEPMILLAEDNLVNQKLVLLQLKKLGLQAHAVMNGREAVEAARSGRYALILMDCQMPVMDGYEATQLIRSYEREQGVHRPIIAMTAYAMQGDKERCLQVGMDDYLSKPFVIQALRQVLERWLSPFPRAGCACDTDPIDCSVLDRLRELQVEDEPDIVTEVIEIFLRDTPPKIEALREAVRQRDAQALANLAHSLKSSSAGIGANALSACSKELETMVRQGCLDSASVKAEQVAREFERTQKILRHLVGHHPE</sequence>
<keyword evidence="10" id="KW-0472">Membrane</keyword>
<evidence type="ECO:0000256" key="8">
    <source>
        <dbReference type="ARBA" id="ARBA00022989"/>
    </source>
</evidence>
<keyword evidence="3" id="KW-1003">Cell membrane</keyword>
<feature type="domain" description="HPt" evidence="15">
    <location>
        <begin position="165"/>
        <end position="258"/>
    </location>
</feature>
<dbReference type="PROSITE" id="PS50894">
    <property type="entry name" value="HPT"/>
    <property type="match status" value="1"/>
</dbReference>
<keyword evidence="8" id="KW-1133">Transmembrane helix</keyword>
<evidence type="ECO:0000256" key="6">
    <source>
        <dbReference type="ARBA" id="ARBA00022741"/>
    </source>
</evidence>
<evidence type="ECO:0000256" key="12">
    <source>
        <dbReference type="PROSITE-ProRule" id="PRU00110"/>
    </source>
</evidence>
<dbReference type="STRING" id="498761.HM1_1906"/>
<dbReference type="SMART" id="SM00448">
    <property type="entry name" value="REC"/>
    <property type="match status" value="1"/>
</dbReference>
<evidence type="ECO:0000259" key="14">
    <source>
        <dbReference type="PROSITE" id="PS50110"/>
    </source>
</evidence>
<dbReference type="Gene3D" id="1.20.120.160">
    <property type="entry name" value="HPT domain"/>
    <property type="match status" value="1"/>
</dbReference>
<dbReference type="SMART" id="SM00073">
    <property type="entry name" value="HPT"/>
    <property type="match status" value="1"/>
</dbReference>
<gene>
    <name evidence="16" type="ORF">HM1_1906</name>
</gene>
<evidence type="ECO:0000256" key="4">
    <source>
        <dbReference type="ARBA" id="ARBA00022553"/>
    </source>
</evidence>
<dbReference type="SUPFAM" id="SSF47226">
    <property type="entry name" value="Histidine-containing phosphotransfer domain, HPT domain"/>
    <property type="match status" value="1"/>
</dbReference>
<accession>B0TFN4</accession>
<dbReference type="GO" id="GO:0005886">
    <property type="term" value="C:plasma membrane"/>
    <property type="evidence" value="ECO:0007669"/>
    <property type="project" value="UniProtKB-SubCell"/>
</dbReference>
<dbReference type="CDD" id="cd17546">
    <property type="entry name" value="REC_hyHK_CKI1_RcsC-like"/>
    <property type="match status" value="1"/>
</dbReference>
<dbReference type="InterPro" id="IPR011006">
    <property type="entry name" value="CheY-like_superfamily"/>
</dbReference>
<feature type="modified residue" description="4-aspartylphosphate" evidence="13">
    <location>
        <position position="65"/>
    </location>
</feature>
<organism evidence="16 17">
    <name type="scientific">Heliobacterium modesticaldum (strain ATCC 51547 / Ice1)</name>
    <dbReference type="NCBI Taxonomy" id="498761"/>
    <lineage>
        <taxon>Bacteria</taxon>
        <taxon>Bacillati</taxon>
        <taxon>Bacillota</taxon>
        <taxon>Clostridia</taxon>
        <taxon>Eubacteriales</taxon>
        <taxon>Heliobacteriaceae</taxon>
        <taxon>Heliomicrobium</taxon>
    </lineage>
</organism>
<dbReference type="AlphaFoldDB" id="B0TFN4"/>
<dbReference type="Pfam" id="PF00072">
    <property type="entry name" value="Response_reg"/>
    <property type="match status" value="1"/>
</dbReference>
<keyword evidence="7" id="KW-0067">ATP-binding</keyword>
<evidence type="ECO:0000256" key="10">
    <source>
        <dbReference type="ARBA" id="ARBA00023136"/>
    </source>
</evidence>
<name>B0TFN4_HELMI</name>
<dbReference type="GO" id="GO:0005524">
    <property type="term" value="F:ATP binding"/>
    <property type="evidence" value="ECO:0007669"/>
    <property type="project" value="UniProtKB-KW"/>
</dbReference>
<dbReference type="InterPro" id="IPR008207">
    <property type="entry name" value="Sig_transdc_His_kin_Hpt_dom"/>
</dbReference>
<keyword evidence="6" id="KW-0547">Nucleotide-binding</keyword>
<evidence type="ECO:0000256" key="13">
    <source>
        <dbReference type="PROSITE-ProRule" id="PRU00169"/>
    </source>
</evidence>
<evidence type="ECO:0000256" key="5">
    <source>
        <dbReference type="ARBA" id="ARBA00022692"/>
    </source>
</evidence>
<dbReference type="PANTHER" id="PTHR45339:SF1">
    <property type="entry name" value="HYBRID SIGNAL TRANSDUCTION HISTIDINE KINASE J"/>
    <property type="match status" value="1"/>
</dbReference>
<reference evidence="16 17" key="1">
    <citation type="journal article" date="2008" name="J. Bacteriol.">
        <title>The genome of Heliobacterium modesticaldum, a phototrophic representative of the Firmicutes containing the simplest photosynthetic apparatus.</title>
        <authorList>
            <person name="Sattley W.M."/>
            <person name="Madigan M.T."/>
            <person name="Swingley W.D."/>
            <person name="Cheung P.C."/>
            <person name="Clocksin K.M."/>
            <person name="Conrad A.L."/>
            <person name="Dejesa L.C."/>
            <person name="Honchak B.M."/>
            <person name="Jung D.O."/>
            <person name="Karbach L.E."/>
            <person name="Kurdoglu A."/>
            <person name="Lahiri S."/>
            <person name="Mastrian S.D."/>
            <person name="Page L.E."/>
            <person name="Taylor H.L."/>
            <person name="Wang Z.T."/>
            <person name="Raymond J."/>
            <person name="Chen M."/>
            <person name="Blankenship R.E."/>
            <person name="Touchman J.W."/>
        </authorList>
    </citation>
    <scope>NUCLEOTIDE SEQUENCE [LARGE SCALE GENOMIC DNA]</scope>
    <source>
        <strain evidence="17">ATCC 51547 / Ice1</strain>
    </source>
</reference>
<keyword evidence="4 13" id="KW-0597">Phosphoprotein</keyword>
<dbReference type="CDD" id="cd00088">
    <property type="entry name" value="HPT"/>
    <property type="match status" value="1"/>
</dbReference>